<reference evidence="1 2" key="1">
    <citation type="journal article" date="2020" name="Mol. Biol. Evol.">
        <title>Distinct Expression and Methylation Patterns for Genes with Different Fates following a Single Whole-Genome Duplication in Flowering Plants.</title>
        <authorList>
            <person name="Shi T."/>
            <person name="Rahmani R.S."/>
            <person name="Gugger P.F."/>
            <person name="Wang M."/>
            <person name="Li H."/>
            <person name="Zhang Y."/>
            <person name="Li Z."/>
            <person name="Wang Q."/>
            <person name="Van de Peer Y."/>
            <person name="Marchal K."/>
            <person name="Chen J."/>
        </authorList>
    </citation>
    <scope>NUCLEOTIDE SEQUENCE [LARGE SCALE GENOMIC DNA]</scope>
    <source>
        <tissue evidence="1">Leaf</tissue>
    </source>
</reference>
<sequence>MFTQLVRISYCINPHLEDIDQIIAAYNIHWVTTKKRKRNGEMDWYALLNITNAASADTEAIQEVVSHRSPRQKTTLLLLKAPSSLSPKRGASYPNPPRGAIMIFDRVPMPMHVQLYLPLVDL</sequence>
<evidence type="ECO:0000313" key="1">
    <source>
        <dbReference type="EMBL" id="DAD37597.1"/>
    </source>
</evidence>
<keyword evidence="2" id="KW-1185">Reference proteome</keyword>
<protein>
    <submittedName>
        <fullName evidence="1">Uncharacterized protein</fullName>
    </submittedName>
</protein>
<comment type="caution">
    <text evidence="1">The sequence shown here is derived from an EMBL/GenBank/DDBJ whole genome shotgun (WGS) entry which is preliminary data.</text>
</comment>
<dbReference type="AlphaFoldDB" id="A0A822YYH9"/>
<gene>
    <name evidence="1" type="ORF">HUJ06_008238</name>
</gene>
<dbReference type="Proteomes" id="UP000607653">
    <property type="component" value="Unassembled WGS sequence"/>
</dbReference>
<name>A0A822YYH9_NELNU</name>
<dbReference type="EMBL" id="DUZY01000004">
    <property type="protein sequence ID" value="DAD37597.1"/>
    <property type="molecule type" value="Genomic_DNA"/>
</dbReference>
<organism evidence="1 2">
    <name type="scientific">Nelumbo nucifera</name>
    <name type="common">Sacred lotus</name>
    <dbReference type="NCBI Taxonomy" id="4432"/>
    <lineage>
        <taxon>Eukaryota</taxon>
        <taxon>Viridiplantae</taxon>
        <taxon>Streptophyta</taxon>
        <taxon>Embryophyta</taxon>
        <taxon>Tracheophyta</taxon>
        <taxon>Spermatophyta</taxon>
        <taxon>Magnoliopsida</taxon>
        <taxon>Proteales</taxon>
        <taxon>Nelumbonaceae</taxon>
        <taxon>Nelumbo</taxon>
    </lineage>
</organism>
<accession>A0A822YYH9</accession>
<evidence type="ECO:0000313" key="2">
    <source>
        <dbReference type="Proteomes" id="UP000607653"/>
    </source>
</evidence>
<proteinExistence type="predicted"/>